<dbReference type="EMBL" id="JAGQLG010000146">
    <property type="protein sequence ID" value="MCA9382480.1"/>
    <property type="molecule type" value="Genomic_DNA"/>
</dbReference>
<dbReference type="AlphaFoldDB" id="A0A955L3W8"/>
<protein>
    <submittedName>
        <fullName evidence="1">Uncharacterized protein</fullName>
    </submittedName>
</protein>
<sequence length="203" mass="22153">MNSLELKGTVLPGGDNRMSFYYYMVLAGDLMTPKGAVGRASWLSRNGHNVVTELDLAINAGANGYQVELGIGFPSTPLGRQLNVLTIRDSIVRSILNRDERDFGTSLSSPISSETPLGTVGFILTGLNVGLFNGDYSRLSQSMKVRIASSFQKEDAVDSRREVLQSCINSLLVITGQIAEIMARQPLHNCNYLINSRQIELSP</sequence>
<evidence type="ECO:0000313" key="2">
    <source>
        <dbReference type="Proteomes" id="UP000782843"/>
    </source>
</evidence>
<reference evidence="1" key="1">
    <citation type="submission" date="2020-04" db="EMBL/GenBank/DDBJ databases">
        <authorList>
            <person name="Zhang T."/>
        </authorList>
    </citation>
    <scope>NUCLEOTIDE SEQUENCE</scope>
    <source>
        <strain evidence="1">HKST-UBA10</strain>
    </source>
</reference>
<comment type="caution">
    <text evidence="1">The sequence shown here is derived from an EMBL/GenBank/DDBJ whole genome shotgun (WGS) entry which is preliminary data.</text>
</comment>
<organism evidence="1 2">
    <name type="scientific">Candidatus Dojkabacteria bacterium</name>
    <dbReference type="NCBI Taxonomy" id="2099670"/>
    <lineage>
        <taxon>Bacteria</taxon>
        <taxon>Candidatus Dojkabacteria</taxon>
    </lineage>
</organism>
<accession>A0A955L3W8</accession>
<evidence type="ECO:0000313" key="1">
    <source>
        <dbReference type="EMBL" id="MCA9382480.1"/>
    </source>
</evidence>
<name>A0A955L3W8_9BACT</name>
<gene>
    <name evidence="1" type="ORF">KC660_03680</name>
</gene>
<proteinExistence type="predicted"/>
<dbReference type="Proteomes" id="UP000782843">
    <property type="component" value="Unassembled WGS sequence"/>
</dbReference>
<reference evidence="1" key="2">
    <citation type="journal article" date="2021" name="Microbiome">
        <title>Successional dynamics and alternative stable states in a saline activated sludge microbial community over 9 years.</title>
        <authorList>
            <person name="Wang Y."/>
            <person name="Ye J."/>
            <person name="Ju F."/>
            <person name="Liu L."/>
            <person name="Boyd J.A."/>
            <person name="Deng Y."/>
            <person name="Parks D.H."/>
            <person name="Jiang X."/>
            <person name="Yin X."/>
            <person name="Woodcroft B.J."/>
            <person name="Tyson G.W."/>
            <person name="Hugenholtz P."/>
            <person name="Polz M.F."/>
            <person name="Zhang T."/>
        </authorList>
    </citation>
    <scope>NUCLEOTIDE SEQUENCE</scope>
    <source>
        <strain evidence="1">HKST-UBA10</strain>
    </source>
</reference>